<protein>
    <submittedName>
        <fullName evidence="1">Uncharacterized protein</fullName>
    </submittedName>
</protein>
<proteinExistence type="predicted"/>
<gene>
    <name evidence="1" type="ORF">H9982_05960</name>
</gene>
<evidence type="ECO:0000313" key="1">
    <source>
        <dbReference type="EMBL" id="HIX45747.1"/>
    </source>
</evidence>
<dbReference type="AlphaFoldDB" id="A0A9D1VSD4"/>
<organism evidence="1 2">
    <name type="scientific">Candidatus Barnesiella excrementipullorum</name>
    <dbReference type="NCBI Taxonomy" id="2838479"/>
    <lineage>
        <taxon>Bacteria</taxon>
        <taxon>Pseudomonadati</taxon>
        <taxon>Bacteroidota</taxon>
        <taxon>Bacteroidia</taxon>
        <taxon>Bacteroidales</taxon>
        <taxon>Barnesiellaceae</taxon>
        <taxon>Barnesiella</taxon>
    </lineage>
</organism>
<name>A0A9D1VSD4_9BACT</name>
<sequence>MARAQSLLWSAECVPYFDNREYTYARTPSETLFATRLSPTIGVGFGNHSIVAGVSWIQPIDSRWDEATFKPTVYYRYDTPEFAMSMGLFPRTQLIEPLDDFMASDSLTFFSPNIQGALFQHRSKLGYVEALCDWRSLPTRTTREAFMVVAQGRINITPYLFAGGAAVMNHLARAREEQPEHATHVTDNLMIRPYVGVDLTHYTPLDSLTLRCGYLATFDRERGVTDWLVSHAFVADLTLEWRFLGLRNRFYYGTAAQPLYDRFAALLYQGEAYYTADWHDRLDIYGYIFRNSFVNCYASIGLYFTPGGQVGCRQLLTVRAY</sequence>
<accession>A0A9D1VSD4</accession>
<reference evidence="1" key="1">
    <citation type="journal article" date="2021" name="PeerJ">
        <title>Extensive microbial diversity within the chicken gut microbiome revealed by metagenomics and culture.</title>
        <authorList>
            <person name="Gilroy R."/>
            <person name="Ravi A."/>
            <person name="Getino M."/>
            <person name="Pursley I."/>
            <person name="Horton D.L."/>
            <person name="Alikhan N.F."/>
            <person name="Baker D."/>
            <person name="Gharbi K."/>
            <person name="Hall N."/>
            <person name="Watson M."/>
            <person name="Adriaenssens E.M."/>
            <person name="Foster-Nyarko E."/>
            <person name="Jarju S."/>
            <person name="Secka A."/>
            <person name="Antonio M."/>
            <person name="Oren A."/>
            <person name="Chaudhuri R.R."/>
            <person name="La Ragione R."/>
            <person name="Hildebrand F."/>
            <person name="Pallen M.J."/>
        </authorList>
    </citation>
    <scope>NUCLEOTIDE SEQUENCE</scope>
    <source>
        <strain evidence="1">ChiHjej12B11-16260</strain>
    </source>
</reference>
<dbReference type="EMBL" id="DXFB01000154">
    <property type="protein sequence ID" value="HIX45747.1"/>
    <property type="molecule type" value="Genomic_DNA"/>
</dbReference>
<evidence type="ECO:0000313" key="2">
    <source>
        <dbReference type="Proteomes" id="UP000824246"/>
    </source>
</evidence>
<comment type="caution">
    <text evidence="1">The sequence shown here is derived from an EMBL/GenBank/DDBJ whole genome shotgun (WGS) entry which is preliminary data.</text>
</comment>
<feature type="non-terminal residue" evidence="1">
    <location>
        <position position="321"/>
    </location>
</feature>
<dbReference type="Proteomes" id="UP000824246">
    <property type="component" value="Unassembled WGS sequence"/>
</dbReference>
<reference evidence="1" key="2">
    <citation type="submission" date="2021-04" db="EMBL/GenBank/DDBJ databases">
        <authorList>
            <person name="Gilroy R."/>
        </authorList>
    </citation>
    <scope>NUCLEOTIDE SEQUENCE</scope>
    <source>
        <strain evidence="1">ChiHjej12B11-16260</strain>
    </source>
</reference>